<dbReference type="InterPro" id="IPR011705">
    <property type="entry name" value="BACK"/>
</dbReference>
<dbReference type="Pfam" id="PF07707">
    <property type="entry name" value="BACK"/>
    <property type="match status" value="1"/>
</dbReference>
<keyword evidence="2" id="KW-0677">Repeat</keyword>
<dbReference type="Pfam" id="PF00651">
    <property type="entry name" value="BTB"/>
    <property type="match status" value="1"/>
</dbReference>
<dbReference type="InterPro" id="IPR015915">
    <property type="entry name" value="Kelch-typ_b-propeller"/>
</dbReference>
<dbReference type="FunFam" id="1.25.40.420:FF:000001">
    <property type="entry name" value="Kelch-like family member 12"/>
    <property type="match status" value="1"/>
</dbReference>
<dbReference type="InterPro" id="IPR017096">
    <property type="entry name" value="BTB-kelch_protein"/>
</dbReference>
<dbReference type="Gene3D" id="1.25.40.420">
    <property type="match status" value="1"/>
</dbReference>
<dbReference type="InterPro" id="IPR006652">
    <property type="entry name" value="Kelch_1"/>
</dbReference>
<dbReference type="PROSITE" id="PS50097">
    <property type="entry name" value="BTB"/>
    <property type="match status" value="1"/>
</dbReference>
<dbReference type="PANTHER" id="PTHR45632">
    <property type="entry name" value="LD33804P"/>
    <property type="match status" value="1"/>
</dbReference>
<dbReference type="InterPro" id="IPR011333">
    <property type="entry name" value="SKP1/BTB/POZ_sf"/>
</dbReference>
<evidence type="ECO:0000313" key="5">
    <source>
        <dbReference type="Proteomes" id="UP001209878"/>
    </source>
</evidence>
<accession>A0AAD9NMV2</accession>
<feature type="domain" description="BTB" evidence="3">
    <location>
        <begin position="14"/>
        <end position="80"/>
    </location>
</feature>
<evidence type="ECO:0000313" key="4">
    <source>
        <dbReference type="EMBL" id="KAK2175840.1"/>
    </source>
</evidence>
<dbReference type="PIRSF" id="PIRSF037037">
    <property type="entry name" value="Kelch-like_protein_gigaxonin"/>
    <property type="match status" value="1"/>
</dbReference>
<dbReference type="InterPro" id="IPR000210">
    <property type="entry name" value="BTB/POZ_dom"/>
</dbReference>
<dbReference type="AlphaFoldDB" id="A0AAD9NMV2"/>
<name>A0AAD9NMV2_RIDPI</name>
<evidence type="ECO:0000256" key="2">
    <source>
        <dbReference type="ARBA" id="ARBA00022737"/>
    </source>
</evidence>
<dbReference type="Gene3D" id="2.120.10.80">
    <property type="entry name" value="Kelch-type beta propeller"/>
    <property type="match status" value="1"/>
</dbReference>
<dbReference type="Pfam" id="PF01344">
    <property type="entry name" value="Kelch_1"/>
    <property type="match status" value="1"/>
</dbReference>
<sequence>MKSLQKLRQNDEYTDVTLQSGDVNIPCHRNVLAAASDYFKAMFECGLKESTSDTVQLTMEPEILRSVVDYIYTGEFELTVDNVENLVKSADVLSLERLKANCADFMISQVDPHNCFQLCRFSTLYGLDQLQKVTRQFICAEFKTVAFDVEFKELTSSELIEFIKDDAVNVANEDVVFEAVIGWIRHDLDKRRSSFEEIMKYVRLPFCSNSCLWEVKDIYDLLTPKCFEYLHEAMAFQKDVAHRERISSGRTLPRANYRTKPCLLVVGGVTTVASGDIDSKRCEYYKEDTTCWESLTDLPWSLGSFYNVCGVDEGLILTGGFSENALEQCWLYDVVTKKWESMPPLITARCHHRSVSLSGGVYVVGGRGIGDVLASVERLDLRRRQWSTVADMPQAVCGAPVATFGNKLFVFGGRDAYNTPLRCTQVLDTTRGSWNTQSDTPDVCDVGAAVTLNDSIYLVGGFRRSCLKYDPASDSWTRLSRPQLAHVNAPAVVWRGSILVAGGHDPEESSSVIETYDPPTDTWTVCDIALNAKLSGHCVFTIDLSAL</sequence>
<keyword evidence="1" id="KW-0880">Kelch repeat</keyword>
<dbReference type="SMART" id="SM00612">
    <property type="entry name" value="Kelch"/>
    <property type="match status" value="5"/>
</dbReference>
<keyword evidence="5" id="KW-1185">Reference proteome</keyword>
<gene>
    <name evidence="4" type="ORF">NP493_703g02023</name>
</gene>
<dbReference type="SUPFAM" id="SSF54695">
    <property type="entry name" value="POZ domain"/>
    <property type="match status" value="1"/>
</dbReference>
<dbReference type="PANTHER" id="PTHR45632:SF3">
    <property type="entry name" value="KELCH-LIKE PROTEIN 32"/>
    <property type="match status" value="1"/>
</dbReference>
<evidence type="ECO:0000256" key="1">
    <source>
        <dbReference type="ARBA" id="ARBA00022441"/>
    </source>
</evidence>
<proteinExistence type="predicted"/>
<dbReference type="SMART" id="SM00225">
    <property type="entry name" value="BTB"/>
    <property type="match status" value="1"/>
</dbReference>
<dbReference type="SMART" id="SM00875">
    <property type="entry name" value="BACK"/>
    <property type="match status" value="1"/>
</dbReference>
<reference evidence="4" key="1">
    <citation type="journal article" date="2023" name="Mol. Biol. Evol.">
        <title>Third-Generation Sequencing Reveals the Adaptive Role of the Epigenome in Three Deep-Sea Polychaetes.</title>
        <authorList>
            <person name="Perez M."/>
            <person name="Aroh O."/>
            <person name="Sun Y."/>
            <person name="Lan Y."/>
            <person name="Juniper S.K."/>
            <person name="Young C.R."/>
            <person name="Angers B."/>
            <person name="Qian P.Y."/>
        </authorList>
    </citation>
    <scope>NUCLEOTIDE SEQUENCE</scope>
    <source>
        <strain evidence="4">R07B-5</strain>
    </source>
</reference>
<evidence type="ECO:0000259" key="3">
    <source>
        <dbReference type="PROSITE" id="PS50097"/>
    </source>
</evidence>
<dbReference type="Pfam" id="PF24681">
    <property type="entry name" value="Kelch_KLHDC2_KLHL20_DRC7"/>
    <property type="match status" value="1"/>
</dbReference>
<dbReference type="EMBL" id="JAODUO010000703">
    <property type="protein sequence ID" value="KAK2175840.1"/>
    <property type="molecule type" value="Genomic_DNA"/>
</dbReference>
<comment type="caution">
    <text evidence="4">The sequence shown here is derived from an EMBL/GenBank/DDBJ whole genome shotgun (WGS) entry which is preliminary data.</text>
</comment>
<dbReference type="Gene3D" id="3.30.710.10">
    <property type="entry name" value="Potassium Channel Kv1.1, Chain A"/>
    <property type="match status" value="1"/>
</dbReference>
<dbReference type="SUPFAM" id="SSF117281">
    <property type="entry name" value="Kelch motif"/>
    <property type="match status" value="1"/>
</dbReference>
<dbReference type="Proteomes" id="UP001209878">
    <property type="component" value="Unassembled WGS sequence"/>
</dbReference>
<organism evidence="4 5">
    <name type="scientific">Ridgeia piscesae</name>
    <name type="common">Tubeworm</name>
    <dbReference type="NCBI Taxonomy" id="27915"/>
    <lineage>
        <taxon>Eukaryota</taxon>
        <taxon>Metazoa</taxon>
        <taxon>Spiralia</taxon>
        <taxon>Lophotrochozoa</taxon>
        <taxon>Annelida</taxon>
        <taxon>Polychaeta</taxon>
        <taxon>Sedentaria</taxon>
        <taxon>Canalipalpata</taxon>
        <taxon>Sabellida</taxon>
        <taxon>Siboglinidae</taxon>
        <taxon>Ridgeia</taxon>
    </lineage>
</organism>
<protein>
    <recommendedName>
        <fullName evidence="3">BTB domain-containing protein</fullName>
    </recommendedName>
</protein>